<feature type="transmembrane region" description="Helical" evidence="6">
    <location>
        <begin position="20"/>
        <end position="39"/>
    </location>
</feature>
<comment type="similarity">
    <text evidence="2">Belongs to the drug/metabolite transporter (DMT) superfamily. 10 TMS drug/metabolite exporter (DME) (TC 2.A.7.3) family.</text>
</comment>
<dbReference type="Pfam" id="PF00892">
    <property type="entry name" value="EamA"/>
    <property type="match status" value="2"/>
</dbReference>
<feature type="transmembrane region" description="Helical" evidence="6">
    <location>
        <begin position="45"/>
        <end position="67"/>
    </location>
</feature>
<feature type="domain" description="EamA" evidence="7">
    <location>
        <begin position="18"/>
        <end position="150"/>
    </location>
</feature>
<comment type="subcellular location">
    <subcellularLocation>
        <location evidence="1">Membrane</location>
        <topology evidence="1">Multi-pass membrane protein</topology>
    </subcellularLocation>
</comment>
<keyword evidence="9" id="KW-1185">Reference proteome</keyword>
<evidence type="ECO:0000259" key="7">
    <source>
        <dbReference type="Pfam" id="PF00892"/>
    </source>
</evidence>
<keyword evidence="5 6" id="KW-0472">Membrane</keyword>
<evidence type="ECO:0000256" key="2">
    <source>
        <dbReference type="ARBA" id="ARBA00009853"/>
    </source>
</evidence>
<evidence type="ECO:0000313" key="9">
    <source>
        <dbReference type="Proteomes" id="UP001148313"/>
    </source>
</evidence>
<feature type="domain" description="EamA" evidence="7">
    <location>
        <begin position="162"/>
        <end position="290"/>
    </location>
</feature>
<feature type="transmembrane region" description="Helical" evidence="6">
    <location>
        <begin position="105"/>
        <end position="127"/>
    </location>
</feature>
<dbReference type="SUPFAM" id="SSF103481">
    <property type="entry name" value="Multidrug resistance efflux transporter EmrE"/>
    <property type="match status" value="2"/>
</dbReference>
<sequence length="303" mass="31652">MNSHSNSISHLRNPALAGAAYMVLGGAAFALVNVGLQAVTMRFGMLPASAAFWQYLIAMLCGLPWIVRTGFGVLRTENAGAHIVRVALAAIGVQFWVAGLASVPIWQAIALIMTSPFFVTLGAGFLLGERVGPARWLATLIGFAGGMIILAPWSDAFTGATLLPVAAAVFWAATSLMTKKLTETESSRTITLYMLLLLAPINAGLATTAGGFAIPGMAAAALIVGAGVMTMAAQFFIVRAYASADAAYVQPFDHLKLPLNVLAGWIVFGFVPTGNLWFGSLLIVSASIYIAHREARAPAAQAA</sequence>
<evidence type="ECO:0000256" key="5">
    <source>
        <dbReference type="ARBA" id="ARBA00023136"/>
    </source>
</evidence>
<organism evidence="8 9">
    <name type="scientific">Hoeflea poritis</name>
    <dbReference type="NCBI Taxonomy" id="2993659"/>
    <lineage>
        <taxon>Bacteria</taxon>
        <taxon>Pseudomonadati</taxon>
        <taxon>Pseudomonadota</taxon>
        <taxon>Alphaproteobacteria</taxon>
        <taxon>Hyphomicrobiales</taxon>
        <taxon>Rhizobiaceae</taxon>
        <taxon>Hoeflea</taxon>
    </lineage>
</organism>
<dbReference type="Proteomes" id="UP001148313">
    <property type="component" value="Unassembled WGS sequence"/>
</dbReference>
<keyword evidence="4 6" id="KW-1133">Transmembrane helix</keyword>
<feature type="transmembrane region" description="Helical" evidence="6">
    <location>
        <begin position="262"/>
        <end position="290"/>
    </location>
</feature>
<reference evidence="8" key="1">
    <citation type="submission" date="2022-11" db="EMBL/GenBank/DDBJ databases">
        <title>Hoeflea poritis sp. nov., isolated from scleractinian coral Porites lutea.</title>
        <authorList>
            <person name="Zhang G."/>
            <person name="Wei Q."/>
            <person name="Cai L."/>
        </authorList>
    </citation>
    <scope>NUCLEOTIDE SEQUENCE</scope>
    <source>
        <strain evidence="8">E7-10</strain>
    </source>
</reference>
<evidence type="ECO:0000256" key="6">
    <source>
        <dbReference type="SAM" id="Phobius"/>
    </source>
</evidence>
<evidence type="ECO:0000313" key="8">
    <source>
        <dbReference type="EMBL" id="MDA4844880.1"/>
    </source>
</evidence>
<dbReference type="PANTHER" id="PTHR22911">
    <property type="entry name" value="ACYL-MALONYL CONDENSING ENZYME-RELATED"/>
    <property type="match status" value="1"/>
</dbReference>
<accession>A0ABT4VJJ6</accession>
<feature type="transmembrane region" description="Helical" evidence="6">
    <location>
        <begin position="134"/>
        <end position="153"/>
    </location>
</feature>
<name>A0ABT4VJJ6_9HYPH</name>
<evidence type="ECO:0000256" key="1">
    <source>
        <dbReference type="ARBA" id="ARBA00004141"/>
    </source>
</evidence>
<feature type="transmembrane region" description="Helical" evidence="6">
    <location>
        <begin position="159"/>
        <end position="178"/>
    </location>
</feature>
<gene>
    <name evidence="8" type="ORF">OOZ53_05935</name>
</gene>
<feature type="transmembrane region" description="Helical" evidence="6">
    <location>
        <begin position="190"/>
        <end position="214"/>
    </location>
</feature>
<dbReference type="InterPro" id="IPR037185">
    <property type="entry name" value="EmrE-like"/>
</dbReference>
<dbReference type="RefSeq" id="WP_271088744.1">
    <property type="nucleotide sequence ID" value="NZ_JAPJZH010000003.1"/>
</dbReference>
<protein>
    <submittedName>
        <fullName evidence="8">DMT family transporter</fullName>
    </submittedName>
</protein>
<comment type="caution">
    <text evidence="8">The sequence shown here is derived from an EMBL/GenBank/DDBJ whole genome shotgun (WGS) entry which is preliminary data.</text>
</comment>
<evidence type="ECO:0000256" key="3">
    <source>
        <dbReference type="ARBA" id="ARBA00022692"/>
    </source>
</evidence>
<evidence type="ECO:0000256" key="4">
    <source>
        <dbReference type="ARBA" id="ARBA00022989"/>
    </source>
</evidence>
<proteinExistence type="inferred from homology"/>
<dbReference type="PANTHER" id="PTHR22911:SF6">
    <property type="entry name" value="SOLUTE CARRIER FAMILY 35 MEMBER G1"/>
    <property type="match status" value="1"/>
</dbReference>
<keyword evidence="3 6" id="KW-0812">Transmembrane</keyword>
<dbReference type="InterPro" id="IPR000620">
    <property type="entry name" value="EamA_dom"/>
</dbReference>
<feature type="transmembrane region" description="Helical" evidence="6">
    <location>
        <begin position="79"/>
        <end position="99"/>
    </location>
</feature>
<feature type="transmembrane region" description="Helical" evidence="6">
    <location>
        <begin position="220"/>
        <end position="242"/>
    </location>
</feature>
<dbReference type="EMBL" id="JAPJZH010000003">
    <property type="protein sequence ID" value="MDA4844880.1"/>
    <property type="molecule type" value="Genomic_DNA"/>
</dbReference>